<dbReference type="GeneID" id="89926123"/>
<organism evidence="2 3">
    <name type="scientific">Saxophila tyrrhenica</name>
    <dbReference type="NCBI Taxonomy" id="1690608"/>
    <lineage>
        <taxon>Eukaryota</taxon>
        <taxon>Fungi</taxon>
        <taxon>Dikarya</taxon>
        <taxon>Ascomycota</taxon>
        <taxon>Pezizomycotina</taxon>
        <taxon>Dothideomycetes</taxon>
        <taxon>Dothideomycetidae</taxon>
        <taxon>Mycosphaerellales</taxon>
        <taxon>Extremaceae</taxon>
        <taxon>Saxophila</taxon>
    </lineage>
</organism>
<feature type="compositionally biased region" description="Polar residues" evidence="1">
    <location>
        <begin position="188"/>
        <end position="203"/>
    </location>
</feature>
<name>A0AAV9PE76_9PEZI</name>
<dbReference type="Proteomes" id="UP001337655">
    <property type="component" value="Unassembled WGS sequence"/>
</dbReference>
<feature type="compositionally biased region" description="Basic and acidic residues" evidence="1">
    <location>
        <begin position="204"/>
        <end position="214"/>
    </location>
</feature>
<comment type="caution">
    <text evidence="2">The sequence shown here is derived from an EMBL/GenBank/DDBJ whole genome shotgun (WGS) entry which is preliminary data.</text>
</comment>
<gene>
    <name evidence="2" type="ORF">LTR77_004779</name>
</gene>
<feature type="region of interest" description="Disordered" evidence="1">
    <location>
        <begin position="163"/>
        <end position="214"/>
    </location>
</feature>
<sequence>MLNECRWHRRRGKGLDEAADAAVLQHATPEDYLYQAYLPENFEKRQRMIKRIKKDDMKWLEERRDWFNVNSRQRWAMLICGGMMNDRPRIREGFFDVQYVIEEHNVTDRREVSRQDRAFTLLDRLFPEEKAHAYRLFTEGAEDKALVDALERRKAECIPPSRSAFRQRESAIQVPAAETKTVKAKSPPTDQGSSADQPPSSGPSKDKGKAPEGS</sequence>
<accession>A0AAV9PE76</accession>
<dbReference type="EMBL" id="JAVRRT010000007">
    <property type="protein sequence ID" value="KAK5170193.1"/>
    <property type="molecule type" value="Genomic_DNA"/>
</dbReference>
<evidence type="ECO:0000256" key="1">
    <source>
        <dbReference type="SAM" id="MobiDB-lite"/>
    </source>
</evidence>
<dbReference type="AlphaFoldDB" id="A0AAV9PE76"/>
<reference evidence="2 3" key="1">
    <citation type="submission" date="2023-08" db="EMBL/GenBank/DDBJ databases">
        <title>Black Yeasts Isolated from many extreme environments.</title>
        <authorList>
            <person name="Coleine C."/>
            <person name="Stajich J.E."/>
            <person name="Selbmann L."/>
        </authorList>
    </citation>
    <scope>NUCLEOTIDE SEQUENCE [LARGE SCALE GENOMIC DNA]</scope>
    <source>
        <strain evidence="2 3">CCFEE 5935</strain>
    </source>
</reference>
<dbReference type="RefSeq" id="XP_064659391.1">
    <property type="nucleotide sequence ID" value="XM_064802030.1"/>
</dbReference>
<proteinExistence type="predicted"/>
<evidence type="ECO:0000313" key="3">
    <source>
        <dbReference type="Proteomes" id="UP001337655"/>
    </source>
</evidence>
<protein>
    <submittedName>
        <fullName evidence="2">Uncharacterized protein</fullName>
    </submittedName>
</protein>
<keyword evidence="3" id="KW-1185">Reference proteome</keyword>
<evidence type="ECO:0000313" key="2">
    <source>
        <dbReference type="EMBL" id="KAK5170193.1"/>
    </source>
</evidence>